<gene>
    <name evidence="2" type="ORF">BC781_102848</name>
</gene>
<dbReference type="GO" id="GO:0016757">
    <property type="term" value="F:glycosyltransferase activity"/>
    <property type="evidence" value="ECO:0007669"/>
    <property type="project" value="TreeGrafter"/>
</dbReference>
<proteinExistence type="predicted"/>
<dbReference type="PANTHER" id="PTHR46401:SF2">
    <property type="entry name" value="GLYCOSYLTRANSFERASE WBBK-RELATED"/>
    <property type="match status" value="1"/>
</dbReference>
<dbReference type="GO" id="GO:0009103">
    <property type="term" value="P:lipopolysaccharide biosynthetic process"/>
    <property type="evidence" value="ECO:0007669"/>
    <property type="project" value="TreeGrafter"/>
</dbReference>
<keyword evidence="1 2" id="KW-0808">Transferase</keyword>
<dbReference type="PANTHER" id="PTHR46401">
    <property type="entry name" value="GLYCOSYLTRANSFERASE WBBK-RELATED"/>
    <property type="match status" value="1"/>
</dbReference>
<dbReference type="OrthoDB" id="9765330at2"/>
<organism evidence="2 3">
    <name type="scientific">Sediminitomix flava</name>
    <dbReference type="NCBI Taxonomy" id="379075"/>
    <lineage>
        <taxon>Bacteria</taxon>
        <taxon>Pseudomonadati</taxon>
        <taxon>Bacteroidota</taxon>
        <taxon>Cytophagia</taxon>
        <taxon>Cytophagales</taxon>
        <taxon>Flammeovirgaceae</taxon>
        <taxon>Sediminitomix</taxon>
    </lineage>
</organism>
<comment type="caution">
    <text evidence="2">The sequence shown here is derived from an EMBL/GenBank/DDBJ whole genome shotgun (WGS) entry which is preliminary data.</text>
</comment>
<dbReference type="RefSeq" id="WP_109617732.1">
    <property type="nucleotide sequence ID" value="NZ_QGDO01000002.1"/>
</dbReference>
<dbReference type="Gene3D" id="3.40.50.2000">
    <property type="entry name" value="Glycogen Phosphorylase B"/>
    <property type="match status" value="2"/>
</dbReference>
<dbReference type="Proteomes" id="UP000245535">
    <property type="component" value="Unassembled WGS sequence"/>
</dbReference>
<evidence type="ECO:0000313" key="2">
    <source>
        <dbReference type="EMBL" id="PWJ43299.1"/>
    </source>
</evidence>
<protein>
    <submittedName>
        <fullName evidence="2">Glycosyltransferase involved in cell wall biosynthesis</fullName>
    </submittedName>
</protein>
<accession>A0A315ZDU3</accession>
<reference evidence="2 3" key="1">
    <citation type="submission" date="2018-03" db="EMBL/GenBank/DDBJ databases">
        <title>Genomic Encyclopedia of Archaeal and Bacterial Type Strains, Phase II (KMG-II): from individual species to whole genera.</title>
        <authorList>
            <person name="Goeker M."/>
        </authorList>
    </citation>
    <scope>NUCLEOTIDE SEQUENCE [LARGE SCALE GENOMIC DNA]</scope>
    <source>
        <strain evidence="2 3">DSM 28229</strain>
    </source>
</reference>
<name>A0A315ZDU3_SEDFL</name>
<sequence length="356" mass="41690">MLNVLMVAKEDDGNPFINLLAEGLKDKISLKVDIDLFFSPNDDYDIIHIHWPELLTNWKPPTTEKARNIINILRKWKRTTRIIITRHNLLPHFDREAFYAFYNDFFSLADAVVHLGSYSKDEYAKRYNFSSKQKQVIIPHHKYDIPKILPQKKVALSRLGWDFEKKNFIILVFGRIRSKEEQDLIYALKQNSSDKSIKIVVPRWEYKPTYRNWRKRILWEVRQFLLDRDDTFRLTNSFIEEDEIPFYFQGADLVFIPRKEILNSGNLVLAYSYGKVVLGPDVGNVGEILKATGNPVFDSNDLSSLDQGIIKGREKSKDGLGYLNQSFAKEHWNLETISNQYINTYTGLFYDNFSSA</sequence>
<dbReference type="SUPFAM" id="SSF53756">
    <property type="entry name" value="UDP-Glycosyltransferase/glycogen phosphorylase"/>
    <property type="match status" value="1"/>
</dbReference>
<keyword evidence="3" id="KW-1185">Reference proteome</keyword>
<evidence type="ECO:0000256" key="1">
    <source>
        <dbReference type="ARBA" id="ARBA00022679"/>
    </source>
</evidence>
<dbReference type="AlphaFoldDB" id="A0A315ZDU3"/>
<evidence type="ECO:0000313" key="3">
    <source>
        <dbReference type="Proteomes" id="UP000245535"/>
    </source>
</evidence>
<dbReference type="EMBL" id="QGDO01000002">
    <property type="protein sequence ID" value="PWJ43299.1"/>
    <property type="molecule type" value="Genomic_DNA"/>
</dbReference>